<evidence type="ECO:0000256" key="4">
    <source>
        <dbReference type="ARBA" id="ARBA00022884"/>
    </source>
</evidence>
<evidence type="ECO:0000256" key="5">
    <source>
        <dbReference type="ARBA" id="ARBA00023118"/>
    </source>
</evidence>
<evidence type="ECO:0000256" key="1">
    <source>
        <dbReference type="ARBA" id="ARBA00003088"/>
    </source>
</evidence>
<evidence type="ECO:0000256" key="2">
    <source>
        <dbReference type="ARBA" id="ARBA00006680"/>
    </source>
</evidence>
<evidence type="ECO:0000256" key="6">
    <source>
        <dbReference type="ARBA" id="ARBA00031720"/>
    </source>
</evidence>
<dbReference type="EMBL" id="BAABRU010000005">
    <property type="protein sequence ID" value="GAA5528046.1"/>
    <property type="molecule type" value="Genomic_DNA"/>
</dbReference>
<name>A0ABP9WXY8_9CHLR</name>
<comment type="caution">
    <text evidence="8">The sequence shown here is derived from an EMBL/GenBank/DDBJ whole genome shotgun (WGS) entry which is preliminary data.</text>
</comment>
<protein>
    <recommendedName>
        <fullName evidence="3">CRISPR system Cms protein Csm5</fullName>
    </recommendedName>
    <alternativeName>
        <fullName evidence="6">CRISPR type III A-associated protein Csm5</fullName>
    </alternativeName>
</protein>
<feature type="domain" description="CRISPR type III-associated protein" evidence="7">
    <location>
        <begin position="7"/>
        <end position="302"/>
    </location>
</feature>
<keyword evidence="9" id="KW-1185">Reference proteome</keyword>
<dbReference type="InterPro" id="IPR010173">
    <property type="entry name" value="CRISPR-assoc_Csm5"/>
</dbReference>
<dbReference type="InterPro" id="IPR005537">
    <property type="entry name" value="RAMP_III_fam"/>
</dbReference>
<sequence>MTNYGLTIETLSPVHIGAGGPDLRRNIDFAIFNNILYLLNVDAVLEQILPENPNDRLYQQILNTPDLGSFLTADLLSKHPELYYYKLEGVSKLDTMRPVIKHWTHAPYIPGSSLKGALRSAWVRQHYQQRNLTLDIQQLSDKKERAFQTQEARLLSPKASRPSQAPNYDLFRAIQLSDSQSAPDDALRLYNAVVFPAANQGIPLDLEAIKPRVALQARIKFDDYILEKQARQFGVHEQGFSVESLKQAWREQGLVRIQQELTFWTGRREGEHLQQFFSNLAQQANAAPDNCFYIDIGWGTGWKSKTLGDIIKTPQLVQLMRRYRLSRKEYREGDRFPKTRRAARDTKGALRVPFGWVKVIMQP</sequence>
<evidence type="ECO:0000313" key="9">
    <source>
        <dbReference type="Proteomes" id="UP001428290"/>
    </source>
</evidence>
<comment type="similarity">
    <text evidence="2">Belongs to the CRISPR-associated Csm5 family.</text>
</comment>
<dbReference type="PANTHER" id="PTHR38007:SF1">
    <property type="entry name" value="CRISPR SYSTEM CMS PROTEIN CSM5"/>
    <property type="match status" value="1"/>
</dbReference>
<dbReference type="NCBIfam" id="TIGR01899">
    <property type="entry name" value="cas_TM1807_csm5"/>
    <property type="match status" value="1"/>
</dbReference>
<keyword evidence="4" id="KW-0694">RNA-binding</keyword>
<proteinExistence type="inferred from homology"/>
<evidence type="ECO:0000313" key="8">
    <source>
        <dbReference type="EMBL" id="GAA5528046.1"/>
    </source>
</evidence>
<dbReference type="PANTHER" id="PTHR38007">
    <property type="entry name" value="CRISPR SYSTEM CMS PROTEIN CSM5"/>
    <property type="match status" value="1"/>
</dbReference>
<comment type="function">
    <text evidence="1">This subunit might be involved in maturation of a crRNA intermediate to its mature form.</text>
</comment>
<accession>A0ABP9WXY8</accession>
<evidence type="ECO:0000259" key="7">
    <source>
        <dbReference type="Pfam" id="PF03787"/>
    </source>
</evidence>
<dbReference type="Pfam" id="PF03787">
    <property type="entry name" value="RAMPs"/>
    <property type="match status" value="1"/>
</dbReference>
<gene>
    <name evidence="8" type="ORF">Hgul01_01842</name>
</gene>
<keyword evidence="5" id="KW-0051">Antiviral defense</keyword>
<organism evidence="8 9">
    <name type="scientific">Herpetosiphon gulosus</name>
    <dbReference type="NCBI Taxonomy" id="1973496"/>
    <lineage>
        <taxon>Bacteria</taxon>
        <taxon>Bacillati</taxon>
        <taxon>Chloroflexota</taxon>
        <taxon>Chloroflexia</taxon>
        <taxon>Herpetosiphonales</taxon>
        <taxon>Herpetosiphonaceae</taxon>
        <taxon>Herpetosiphon</taxon>
    </lineage>
</organism>
<dbReference type="RefSeq" id="WP_345721651.1">
    <property type="nucleotide sequence ID" value="NZ_BAABRU010000005.1"/>
</dbReference>
<evidence type="ECO:0000256" key="3">
    <source>
        <dbReference type="ARBA" id="ARBA00016113"/>
    </source>
</evidence>
<dbReference type="Proteomes" id="UP001428290">
    <property type="component" value="Unassembled WGS sequence"/>
</dbReference>
<reference evidence="8 9" key="1">
    <citation type="submission" date="2024-02" db="EMBL/GenBank/DDBJ databases">
        <title>Herpetosiphon gulosus NBRC 112829.</title>
        <authorList>
            <person name="Ichikawa N."/>
            <person name="Katano-Makiyama Y."/>
            <person name="Hidaka K."/>
        </authorList>
    </citation>
    <scope>NUCLEOTIDE SEQUENCE [LARGE SCALE GENOMIC DNA]</scope>
    <source>
        <strain evidence="8 9">NBRC 112829</strain>
    </source>
</reference>